<reference evidence="16 17" key="1">
    <citation type="submission" date="2020-02" db="EMBL/GenBank/DDBJ databases">
        <title>Aliifodinibius halophilus 2W32, complete genome.</title>
        <authorList>
            <person name="Li Y."/>
            <person name="Wu S."/>
        </authorList>
    </citation>
    <scope>NUCLEOTIDE SEQUENCE [LARGE SCALE GENOMIC DNA]</scope>
    <source>
        <strain evidence="16 17">2W32</strain>
    </source>
</reference>
<keyword evidence="6 13" id="KW-0227">DNA damage</keyword>
<evidence type="ECO:0000256" key="11">
    <source>
        <dbReference type="ARBA" id="ARBA00023204"/>
    </source>
</evidence>
<comment type="similarity">
    <text evidence="1 13">Belongs to the RuvC family.</text>
</comment>
<feature type="active site" evidence="13">
    <location>
        <position position="142"/>
    </location>
</feature>
<feature type="binding site" evidence="13">
    <location>
        <position position="142"/>
    </location>
    <ligand>
        <name>Mg(2+)</name>
        <dbReference type="ChEBI" id="CHEBI:18420"/>
        <label>1</label>
    </ligand>
</feature>
<evidence type="ECO:0000256" key="5">
    <source>
        <dbReference type="ARBA" id="ARBA00022759"/>
    </source>
</evidence>
<dbReference type="GO" id="GO:0008821">
    <property type="term" value="F:crossover junction DNA endonuclease activity"/>
    <property type="evidence" value="ECO:0007669"/>
    <property type="project" value="UniProtKB-UniRule"/>
</dbReference>
<dbReference type="GO" id="GO:0006281">
    <property type="term" value="P:DNA repair"/>
    <property type="evidence" value="ECO:0007669"/>
    <property type="project" value="UniProtKB-UniRule"/>
</dbReference>
<accession>A0A6M1SZV9</accession>
<dbReference type="FunFam" id="3.30.420.10:FF:000002">
    <property type="entry name" value="Crossover junction endodeoxyribonuclease RuvC"/>
    <property type="match status" value="1"/>
</dbReference>
<dbReference type="InterPro" id="IPR012337">
    <property type="entry name" value="RNaseH-like_sf"/>
</dbReference>
<evidence type="ECO:0000256" key="8">
    <source>
        <dbReference type="ARBA" id="ARBA00022842"/>
    </source>
</evidence>
<evidence type="ECO:0000256" key="13">
    <source>
        <dbReference type="HAMAP-Rule" id="MF_00034"/>
    </source>
</evidence>
<comment type="cofactor">
    <cofactor evidence="13">
        <name>Mg(2+)</name>
        <dbReference type="ChEBI" id="CHEBI:18420"/>
    </cofactor>
    <text evidence="13">Binds 2 Mg(2+) ion per subunit.</text>
</comment>
<dbReference type="CDD" id="cd16962">
    <property type="entry name" value="RuvC"/>
    <property type="match status" value="1"/>
</dbReference>
<evidence type="ECO:0000256" key="4">
    <source>
        <dbReference type="ARBA" id="ARBA00022723"/>
    </source>
</evidence>
<comment type="caution">
    <text evidence="16">The sequence shown here is derived from an EMBL/GenBank/DDBJ whole genome shotgun (WGS) entry which is preliminary data.</text>
</comment>
<comment type="subunit">
    <text evidence="13">Homodimer which binds Holliday junction (HJ) DNA. The HJ becomes 2-fold symmetrical on binding to RuvC with unstacked arms; it has a different conformation from HJ DNA in complex with RuvA. In the full resolvosome a probable DNA-RuvA(4)-RuvB(12)-RuvC(2) complex forms which resolves the HJ.</text>
</comment>
<evidence type="ECO:0000256" key="10">
    <source>
        <dbReference type="ARBA" id="ARBA00023172"/>
    </source>
</evidence>
<organism evidence="16 17">
    <name type="scientific">Fodinibius halophilus</name>
    <dbReference type="NCBI Taxonomy" id="1736908"/>
    <lineage>
        <taxon>Bacteria</taxon>
        <taxon>Pseudomonadati</taxon>
        <taxon>Balneolota</taxon>
        <taxon>Balneolia</taxon>
        <taxon>Balneolales</taxon>
        <taxon>Balneolaceae</taxon>
        <taxon>Fodinibius</taxon>
    </lineage>
</organism>
<evidence type="ECO:0000256" key="15">
    <source>
        <dbReference type="SAM" id="MobiDB-lite"/>
    </source>
</evidence>
<dbReference type="AlphaFoldDB" id="A0A6M1SZV9"/>
<keyword evidence="2 13" id="KW-0963">Cytoplasm</keyword>
<dbReference type="PROSITE" id="PS01321">
    <property type="entry name" value="RUVC"/>
    <property type="match status" value="1"/>
</dbReference>
<dbReference type="PANTHER" id="PTHR30194:SF3">
    <property type="entry name" value="CROSSOVER JUNCTION ENDODEOXYRIBONUCLEASE RUVC"/>
    <property type="match status" value="1"/>
</dbReference>
<proteinExistence type="inferred from homology"/>
<evidence type="ECO:0000256" key="9">
    <source>
        <dbReference type="ARBA" id="ARBA00023125"/>
    </source>
</evidence>
<feature type="active site" evidence="13">
    <location>
        <position position="69"/>
    </location>
</feature>
<keyword evidence="10 13" id="KW-0233">DNA recombination</keyword>
<dbReference type="InterPro" id="IPR020563">
    <property type="entry name" value="X-over_junc_endoDNase_Mg_BS"/>
</dbReference>
<keyword evidence="7 13" id="KW-0378">Hydrolase</keyword>
<sequence length="193" mass="21143">MADLILGIDPGSRNTGYAILTEQDGKLVSLRCDVLKMAHMDDHADRLQFIFEEVSNIISSFGPTSCAVETPIYGVDPLAMLKLGRAQAAAMLAITNNNIQVSEYYPKQVKKSITGNGNASKKQVAFMLRKMVTLPNEKLSKDATDALAVAWCHLMKQNSIPGTSPKSSKKRHQNNSKSSWESFVANNPDRISS</sequence>
<evidence type="ECO:0000313" key="16">
    <source>
        <dbReference type="EMBL" id="NGP87179.1"/>
    </source>
</evidence>
<dbReference type="Proteomes" id="UP000479132">
    <property type="component" value="Unassembled WGS sequence"/>
</dbReference>
<dbReference type="RefSeq" id="WP_165265689.1">
    <property type="nucleotide sequence ID" value="NZ_JAALLS010000002.1"/>
</dbReference>
<feature type="region of interest" description="Disordered" evidence="15">
    <location>
        <begin position="160"/>
        <end position="193"/>
    </location>
</feature>
<protein>
    <recommendedName>
        <fullName evidence="13 14">Crossover junction endodeoxyribonuclease RuvC</fullName>
        <ecNumber evidence="13 14">3.1.21.10</ecNumber>
    </recommendedName>
    <alternativeName>
        <fullName evidence="13">Holliday junction nuclease RuvC</fullName>
    </alternativeName>
    <alternativeName>
        <fullName evidence="13">Holliday junction resolvase RuvC</fullName>
    </alternativeName>
</protein>
<dbReference type="GO" id="GO:0048476">
    <property type="term" value="C:Holliday junction resolvase complex"/>
    <property type="evidence" value="ECO:0007669"/>
    <property type="project" value="UniProtKB-UniRule"/>
</dbReference>
<keyword evidence="3 13" id="KW-0540">Nuclease</keyword>
<dbReference type="InterPro" id="IPR002176">
    <property type="entry name" value="X-over_junc_endoDNase_RuvC"/>
</dbReference>
<dbReference type="EMBL" id="JAALLS010000002">
    <property type="protein sequence ID" value="NGP87179.1"/>
    <property type="molecule type" value="Genomic_DNA"/>
</dbReference>
<dbReference type="SUPFAM" id="SSF53098">
    <property type="entry name" value="Ribonuclease H-like"/>
    <property type="match status" value="1"/>
</dbReference>
<dbReference type="InterPro" id="IPR036397">
    <property type="entry name" value="RNaseH_sf"/>
</dbReference>
<dbReference type="PRINTS" id="PR00696">
    <property type="entry name" value="RSOLVASERUVC"/>
</dbReference>
<keyword evidence="17" id="KW-1185">Reference proteome</keyword>
<comment type="catalytic activity">
    <reaction evidence="12 13">
        <text>Endonucleolytic cleavage at a junction such as a reciprocal single-stranded crossover between two homologous DNA duplexes (Holliday junction).</text>
        <dbReference type="EC" id="3.1.21.10"/>
    </reaction>
</comment>
<feature type="binding site" evidence="13">
    <location>
        <position position="69"/>
    </location>
    <ligand>
        <name>Mg(2+)</name>
        <dbReference type="ChEBI" id="CHEBI:18420"/>
        <label>2</label>
    </ligand>
</feature>
<keyword evidence="4 13" id="KW-0479">Metal-binding</keyword>
<dbReference type="Pfam" id="PF02075">
    <property type="entry name" value="RuvC"/>
    <property type="match status" value="1"/>
</dbReference>
<keyword evidence="8 13" id="KW-0460">Magnesium</keyword>
<feature type="active site" evidence="13">
    <location>
        <position position="9"/>
    </location>
</feature>
<evidence type="ECO:0000256" key="2">
    <source>
        <dbReference type="ARBA" id="ARBA00022490"/>
    </source>
</evidence>
<name>A0A6M1SZV9_9BACT</name>
<evidence type="ECO:0000313" key="17">
    <source>
        <dbReference type="Proteomes" id="UP000479132"/>
    </source>
</evidence>
<evidence type="ECO:0000256" key="6">
    <source>
        <dbReference type="ARBA" id="ARBA00022763"/>
    </source>
</evidence>
<dbReference type="Gene3D" id="3.30.420.10">
    <property type="entry name" value="Ribonuclease H-like superfamily/Ribonuclease H"/>
    <property type="match status" value="1"/>
</dbReference>
<dbReference type="EC" id="3.1.21.10" evidence="13 14"/>
<dbReference type="HAMAP" id="MF_00034">
    <property type="entry name" value="RuvC"/>
    <property type="match status" value="1"/>
</dbReference>
<evidence type="ECO:0000256" key="3">
    <source>
        <dbReference type="ARBA" id="ARBA00022722"/>
    </source>
</evidence>
<gene>
    <name evidence="13 16" type="primary">ruvC</name>
    <name evidence="16" type="ORF">G3569_02335</name>
</gene>
<feature type="binding site" evidence="13">
    <location>
        <position position="9"/>
    </location>
    <ligand>
        <name>Mg(2+)</name>
        <dbReference type="ChEBI" id="CHEBI:18420"/>
        <label>1</label>
    </ligand>
</feature>
<feature type="compositionally biased region" description="Polar residues" evidence="15">
    <location>
        <begin position="175"/>
        <end position="193"/>
    </location>
</feature>
<keyword evidence="11 13" id="KW-0234">DNA repair</keyword>
<comment type="subcellular location">
    <subcellularLocation>
        <location evidence="13">Cytoplasm</location>
    </subcellularLocation>
</comment>
<dbReference type="GO" id="GO:0000287">
    <property type="term" value="F:magnesium ion binding"/>
    <property type="evidence" value="ECO:0007669"/>
    <property type="project" value="UniProtKB-UniRule"/>
</dbReference>
<evidence type="ECO:0000256" key="7">
    <source>
        <dbReference type="ARBA" id="ARBA00022801"/>
    </source>
</evidence>
<dbReference type="GO" id="GO:0003677">
    <property type="term" value="F:DNA binding"/>
    <property type="evidence" value="ECO:0007669"/>
    <property type="project" value="UniProtKB-KW"/>
</dbReference>
<evidence type="ECO:0000256" key="12">
    <source>
        <dbReference type="ARBA" id="ARBA00029354"/>
    </source>
</evidence>
<evidence type="ECO:0000256" key="1">
    <source>
        <dbReference type="ARBA" id="ARBA00009518"/>
    </source>
</evidence>
<comment type="function">
    <text evidence="13">The RuvA-RuvB-RuvC complex processes Holliday junction (HJ) DNA during genetic recombination and DNA repair. Endonuclease that resolves HJ intermediates. Cleaves cruciform DNA by making single-stranded nicks across the HJ at symmetrical positions within the homologous arms, yielding a 5'-phosphate and a 3'-hydroxyl group; requires a central core of homology in the junction. The consensus cleavage sequence is 5'-(A/T)TT(C/G)-3'. Cleavage occurs on the 3'-side of the TT dinucleotide at the point of strand exchange. HJ branch migration catalyzed by RuvA-RuvB allows RuvC to scan DNA until it finds its consensus sequence, where it cleaves and resolves the cruciform DNA.</text>
</comment>
<keyword evidence="5 13" id="KW-0255">Endonuclease</keyword>
<dbReference type="GO" id="GO:0005737">
    <property type="term" value="C:cytoplasm"/>
    <property type="evidence" value="ECO:0007669"/>
    <property type="project" value="UniProtKB-SubCell"/>
</dbReference>
<dbReference type="PANTHER" id="PTHR30194">
    <property type="entry name" value="CROSSOVER JUNCTION ENDODEOXYRIBONUCLEASE RUVC"/>
    <property type="match status" value="1"/>
</dbReference>
<keyword evidence="9 13" id="KW-0238">DNA-binding</keyword>
<evidence type="ECO:0000256" key="14">
    <source>
        <dbReference type="NCBIfam" id="TIGR00228"/>
    </source>
</evidence>
<dbReference type="GO" id="GO:0006310">
    <property type="term" value="P:DNA recombination"/>
    <property type="evidence" value="ECO:0007669"/>
    <property type="project" value="UniProtKB-UniRule"/>
</dbReference>
<dbReference type="NCBIfam" id="TIGR00228">
    <property type="entry name" value="ruvC"/>
    <property type="match status" value="1"/>
</dbReference>